<dbReference type="InterPro" id="IPR000212">
    <property type="entry name" value="DNA_helicase_UvrD/REP"/>
</dbReference>
<comment type="catalytic activity">
    <reaction evidence="6">
        <text>Couples ATP hydrolysis with the unwinding of duplex DNA by translocating in the 3'-5' direction.</text>
        <dbReference type="EC" id="5.6.2.4"/>
    </reaction>
</comment>
<dbReference type="GO" id="GO:0005524">
    <property type="term" value="F:ATP binding"/>
    <property type="evidence" value="ECO:0007669"/>
    <property type="project" value="UniProtKB-UniRule"/>
</dbReference>
<evidence type="ECO:0000256" key="6">
    <source>
        <dbReference type="ARBA" id="ARBA00034617"/>
    </source>
</evidence>
<dbReference type="GO" id="GO:0043138">
    <property type="term" value="F:3'-5' DNA helicase activity"/>
    <property type="evidence" value="ECO:0007669"/>
    <property type="project" value="UniProtKB-EC"/>
</dbReference>
<evidence type="ECO:0000313" key="11">
    <source>
        <dbReference type="EMBL" id="SUP36491.1"/>
    </source>
</evidence>
<evidence type="ECO:0000256" key="1">
    <source>
        <dbReference type="ARBA" id="ARBA00022741"/>
    </source>
</evidence>
<dbReference type="GO" id="GO:0016887">
    <property type="term" value="F:ATP hydrolysis activity"/>
    <property type="evidence" value="ECO:0007669"/>
    <property type="project" value="RHEA"/>
</dbReference>
<evidence type="ECO:0000256" key="7">
    <source>
        <dbReference type="ARBA" id="ARBA00034808"/>
    </source>
</evidence>
<evidence type="ECO:0000259" key="10">
    <source>
        <dbReference type="PROSITE" id="PS51198"/>
    </source>
</evidence>
<dbReference type="Pfam" id="PF13361">
    <property type="entry name" value="UvrD_C"/>
    <property type="match status" value="1"/>
</dbReference>
<dbReference type="GO" id="GO:0003677">
    <property type="term" value="F:DNA binding"/>
    <property type="evidence" value="ECO:0007669"/>
    <property type="project" value="InterPro"/>
</dbReference>
<evidence type="ECO:0000256" key="3">
    <source>
        <dbReference type="ARBA" id="ARBA00022806"/>
    </source>
</evidence>
<keyword evidence="3 9" id="KW-0347">Helicase</keyword>
<dbReference type="EC" id="5.6.2.4" evidence="7"/>
<evidence type="ECO:0000313" key="12">
    <source>
        <dbReference type="Proteomes" id="UP000254150"/>
    </source>
</evidence>
<evidence type="ECO:0000256" key="9">
    <source>
        <dbReference type="PROSITE-ProRule" id="PRU00560"/>
    </source>
</evidence>
<feature type="binding site" evidence="9">
    <location>
        <begin position="21"/>
        <end position="28"/>
    </location>
    <ligand>
        <name>ATP</name>
        <dbReference type="ChEBI" id="CHEBI:30616"/>
    </ligand>
</feature>
<dbReference type="PROSITE" id="PS51198">
    <property type="entry name" value="UVRD_HELICASE_ATP_BIND"/>
    <property type="match status" value="1"/>
</dbReference>
<dbReference type="GO" id="GO:0033202">
    <property type="term" value="C:DNA helicase complex"/>
    <property type="evidence" value="ECO:0007669"/>
    <property type="project" value="TreeGrafter"/>
</dbReference>
<comment type="catalytic activity">
    <reaction evidence="8">
        <text>ATP + H2O = ADP + phosphate + H(+)</text>
        <dbReference type="Rhea" id="RHEA:13065"/>
        <dbReference type="ChEBI" id="CHEBI:15377"/>
        <dbReference type="ChEBI" id="CHEBI:15378"/>
        <dbReference type="ChEBI" id="CHEBI:30616"/>
        <dbReference type="ChEBI" id="CHEBI:43474"/>
        <dbReference type="ChEBI" id="CHEBI:456216"/>
        <dbReference type="EC" id="5.6.2.4"/>
    </reaction>
</comment>
<accession>A0A380NBP8</accession>
<dbReference type="GO" id="GO:0000725">
    <property type="term" value="P:recombinational repair"/>
    <property type="evidence" value="ECO:0007669"/>
    <property type="project" value="TreeGrafter"/>
</dbReference>
<dbReference type="InterPro" id="IPR014016">
    <property type="entry name" value="UvrD-like_ATP-bd"/>
</dbReference>
<dbReference type="Gene3D" id="3.40.50.300">
    <property type="entry name" value="P-loop containing nucleotide triphosphate hydrolases"/>
    <property type="match status" value="2"/>
</dbReference>
<keyword evidence="4 9" id="KW-0067">ATP-binding</keyword>
<evidence type="ECO:0000256" key="5">
    <source>
        <dbReference type="ARBA" id="ARBA00023235"/>
    </source>
</evidence>
<dbReference type="PANTHER" id="PTHR11070:SF2">
    <property type="entry name" value="ATP-DEPENDENT DNA HELICASE SRS2"/>
    <property type="match status" value="1"/>
</dbReference>
<dbReference type="InterPro" id="IPR014017">
    <property type="entry name" value="DNA_helicase_UvrD-like_C"/>
</dbReference>
<sequence length="573" mass="63056">MDIDGPRQAILDSAGHVLIEGGPGCGKTTIALLKARQALESLEDEQQVLFLSFSRAAVRQITDRMGGLLNRASRSKLQVRTFHSFFMDIVRSHSRLLTGKPASFIAPDHEHQLRADFGGSKEDWLKECQRMATVEGRYVFDLLAETAATLLESSSALRALYSSIYPLVIVDEFQDTNTDQWRAVKALAAESTVICLADPDQRIFGHIPGVDEERIAHAVAHLAPATFDLSQDNYRSPEGGLLSYANAVLRDTVHPLPDSVRNVIYATRTWGADSVEVRTHFAIVALRQYLEAELKRVPTLAVLATTNALVGRVSEAISTQSVTVQGTILPPVEHDLHWDPELAAAAGFVVASLLEWPNLAREEALPKTLRAMANFYRRKLAGGTTGARDKIRVIENAITAFNSDTKIKSKSPKILISAWEEGLTLTGQPVADWQIARGVVRGSAELDELFKQVRLLRLFQATDALALALTEAWNGTNAYTDAAAAVRRVLASDSLSVAEQQTKAVSLMSMHRSKGKEFDGVVIVEGAFNSRLLDNDWDEERVRGNRRLLRVAITRARHMAVFVRPDDGVPLTP</sequence>
<dbReference type="EMBL" id="UHID01000005">
    <property type="protein sequence ID" value="SUP36491.1"/>
    <property type="molecule type" value="Genomic_DNA"/>
</dbReference>
<dbReference type="GO" id="GO:0005829">
    <property type="term" value="C:cytosol"/>
    <property type="evidence" value="ECO:0007669"/>
    <property type="project" value="TreeGrafter"/>
</dbReference>
<proteinExistence type="predicted"/>
<name>A0A380NBP8_STRGR</name>
<keyword evidence="2 9" id="KW-0378">Hydrolase</keyword>
<evidence type="ECO:0000256" key="8">
    <source>
        <dbReference type="ARBA" id="ARBA00048988"/>
    </source>
</evidence>
<organism evidence="11 12">
    <name type="scientific">Streptomyces griseus</name>
    <dbReference type="NCBI Taxonomy" id="1911"/>
    <lineage>
        <taxon>Bacteria</taxon>
        <taxon>Bacillati</taxon>
        <taxon>Actinomycetota</taxon>
        <taxon>Actinomycetes</taxon>
        <taxon>Kitasatosporales</taxon>
        <taxon>Streptomycetaceae</taxon>
        <taxon>Streptomyces</taxon>
    </lineage>
</organism>
<dbReference type="Proteomes" id="UP000254150">
    <property type="component" value="Unassembled WGS sequence"/>
</dbReference>
<evidence type="ECO:0000256" key="4">
    <source>
        <dbReference type="ARBA" id="ARBA00022840"/>
    </source>
</evidence>
<dbReference type="InterPro" id="IPR027417">
    <property type="entry name" value="P-loop_NTPase"/>
</dbReference>
<gene>
    <name evidence="11" type="primary">pcrA_3</name>
    <name evidence="11" type="ORF">NCTC7807_02293</name>
</gene>
<evidence type="ECO:0000256" key="2">
    <source>
        <dbReference type="ARBA" id="ARBA00022801"/>
    </source>
</evidence>
<dbReference type="SUPFAM" id="SSF52540">
    <property type="entry name" value="P-loop containing nucleoside triphosphate hydrolases"/>
    <property type="match status" value="1"/>
</dbReference>
<reference evidence="11 12" key="1">
    <citation type="submission" date="2018-06" db="EMBL/GenBank/DDBJ databases">
        <authorList>
            <consortium name="Pathogen Informatics"/>
            <person name="Doyle S."/>
        </authorList>
    </citation>
    <scope>NUCLEOTIDE SEQUENCE [LARGE SCALE GENOMIC DNA]</scope>
    <source>
        <strain evidence="11 12">NCTC7807</strain>
    </source>
</reference>
<protein>
    <recommendedName>
        <fullName evidence="7">DNA 3'-5' helicase</fullName>
        <ecNumber evidence="7">5.6.2.4</ecNumber>
    </recommendedName>
</protein>
<keyword evidence="1 9" id="KW-0547">Nucleotide-binding</keyword>
<dbReference type="Pfam" id="PF13245">
    <property type="entry name" value="AAA_19"/>
    <property type="match status" value="1"/>
</dbReference>
<keyword evidence="5" id="KW-0413">Isomerase</keyword>
<dbReference type="AlphaFoldDB" id="A0A380NBP8"/>
<dbReference type="RefSeq" id="WP_115068713.1">
    <property type="nucleotide sequence ID" value="NZ_UHID01000005.1"/>
</dbReference>
<dbReference type="PANTHER" id="PTHR11070">
    <property type="entry name" value="UVRD / RECB / PCRA DNA HELICASE FAMILY MEMBER"/>
    <property type="match status" value="1"/>
</dbReference>
<feature type="domain" description="UvrD-like helicase ATP-binding" evidence="10">
    <location>
        <begin position="1"/>
        <end position="237"/>
    </location>
</feature>